<name>A0A147K4E4_9BACI</name>
<keyword evidence="2" id="KW-1185">Reference proteome</keyword>
<dbReference type="AlphaFoldDB" id="A0A147K4E4"/>
<gene>
    <name evidence="1" type="ORF">Q75_15810</name>
</gene>
<reference evidence="1 2" key="1">
    <citation type="journal article" date="2016" name="Front. Microbiol.">
        <title>Microevolution Analysis of Bacillus coahuilensis Unveils Differences in Phosphorus Acquisition Strategies and Their Regulation.</title>
        <authorList>
            <person name="Gomez-Lunar Z."/>
            <person name="Hernandez-Gonzalez I."/>
            <person name="Rodriguez-Torres M.D."/>
            <person name="Souza V."/>
            <person name="Olmedo-Alvarez G."/>
        </authorList>
    </citation>
    <scope>NUCLEOTIDE SEQUENCE [LARGE SCALE GENOMIC DNA]</scope>
    <source>
        <strain evidence="2">p1.1.43</strain>
    </source>
</reference>
<evidence type="ECO:0008006" key="3">
    <source>
        <dbReference type="Google" id="ProtNLM"/>
    </source>
</evidence>
<protein>
    <recommendedName>
        <fullName evidence="3">Killer suppression protein HigA</fullName>
    </recommendedName>
</protein>
<dbReference type="PATRIC" id="fig|1150625.3.peg.3306"/>
<evidence type="ECO:0000313" key="1">
    <source>
        <dbReference type="EMBL" id="KUP04262.1"/>
    </source>
</evidence>
<dbReference type="OrthoDB" id="9801026at2"/>
<sequence>MDISFKNNRIEKICNNEKVMSKHLDKQNAKKLKQRLFELRAASSLDKISHLPPPRLHELDQDRNGQFAVDLKHPFRLIFEPDHDPVPRKSDGGIDRTLISAIKIIEVGVDYHGK</sequence>
<dbReference type="EMBL" id="LDYG01000052">
    <property type="protein sequence ID" value="KUP04262.1"/>
    <property type="molecule type" value="Genomic_DNA"/>
</dbReference>
<evidence type="ECO:0000313" key="2">
    <source>
        <dbReference type="Proteomes" id="UP000074108"/>
    </source>
</evidence>
<dbReference type="STRING" id="1150625.Q75_15810"/>
<dbReference type="RefSeq" id="WP_059351922.1">
    <property type="nucleotide sequence ID" value="NZ_LDYG01000052.1"/>
</dbReference>
<comment type="caution">
    <text evidence="1">The sequence shown here is derived from an EMBL/GenBank/DDBJ whole genome shotgun (WGS) entry which is preliminary data.</text>
</comment>
<dbReference type="InterPro" id="IPR035093">
    <property type="entry name" value="RelE/ParE_toxin_dom_sf"/>
</dbReference>
<accession>A0A147K4E4</accession>
<proteinExistence type="predicted"/>
<dbReference type="Proteomes" id="UP000074108">
    <property type="component" value="Unassembled WGS sequence"/>
</dbReference>
<organism evidence="1 2">
    <name type="scientific">Bacillus coahuilensis p1.1.43</name>
    <dbReference type="NCBI Taxonomy" id="1150625"/>
    <lineage>
        <taxon>Bacteria</taxon>
        <taxon>Bacillati</taxon>
        <taxon>Bacillota</taxon>
        <taxon>Bacilli</taxon>
        <taxon>Bacillales</taxon>
        <taxon>Bacillaceae</taxon>
        <taxon>Bacillus</taxon>
    </lineage>
</organism>
<dbReference type="SUPFAM" id="SSF143011">
    <property type="entry name" value="RelE-like"/>
    <property type="match status" value="1"/>
</dbReference>
<dbReference type="Gene3D" id="3.30.2310.20">
    <property type="entry name" value="RelE-like"/>
    <property type="match status" value="1"/>
</dbReference>